<feature type="transmembrane region" description="Helical" evidence="1">
    <location>
        <begin position="129"/>
        <end position="146"/>
    </location>
</feature>
<name>A0ABU8YBW6_9MICO</name>
<evidence type="ECO:0000259" key="2">
    <source>
        <dbReference type="Pfam" id="PF02517"/>
    </source>
</evidence>
<organism evidence="3 4">
    <name type="scientific">Curtobacterium citreum</name>
    <dbReference type="NCBI Taxonomy" id="2036"/>
    <lineage>
        <taxon>Bacteria</taxon>
        <taxon>Bacillati</taxon>
        <taxon>Actinomycetota</taxon>
        <taxon>Actinomycetes</taxon>
        <taxon>Micrococcales</taxon>
        <taxon>Microbacteriaceae</taxon>
        <taxon>Curtobacterium</taxon>
    </lineage>
</organism>
<keyword evidence="1" id="KW-0472">Membrane</keyword>
<dbReference type="Proteomes" id="UP001370299">
    <property type="component" value="Unassembled WGS sequence"/>
</dbReference>
<feature type="domain" description="CAAX prenyl protease 2/Lysostaphin resistance protein A-like" evidence="2">
    <location>
        <begin position="132"/>
        <end position="232"/>
    </location>
</feature>
<reference evidence="3 4" key="1">
    <citation type="submission" date="2024-03" db="EMBL/GenBank/DDBJ databases">
        <title>Whole genomes of four grape xylem sap localized bacterial endophytes.</title>
        <authorList>
            <person name="Kumar G."/>
            <person name="Savka M.A."/>
        </authorList>
    </citation>
    <scope>NUCLEOTIDE SEQUENCE [LARGE SCALE GENOMIC DNA]</scope>
    <source>
        <strain evidence="3 4">RIT_GXS8</strain>
    </source>
</reference>
<feature type="transmembrane region" description="Helical" evidence="1">
    <location>
        <begin position="221"/>
        <end position="238"/>
    </location>
</feature>
<comment type="caution">
    <text evidence="3">The sequence shown here is derived from an EMBL/GenBank/DDBJ whole genome shotgun (WGS) entry which is preliminary data.</text>
</comment>
<gene>
    <name evidence="3" type="ORF">WMN62_10970</name>
</gene>
<dbReference type="RefSeq" id="WP_340195863.1">
    <property type="nucleotide sequence ID" value="NZ_JBBKAP010000013.1"/>
</dbReference>
<keyword evidence="1" id="KW-1133">Transmembrane helix</keyword>
<dbReference type="EMBL" id="JBBLYY010000056">
    <property type="protein sequence ID" value="MEK0171993.1"/>
    <property type="molecule type" value="Genomic_DNA"/>
</dbReference>
<sequence>MQPEPDAPTAARPSSAVRDLQVIVIALLVAVLLSRIVGGVARAGGLPSPITQVLVADLAVWVPLVLGVGWVLRRSSPAVLVRRLGIGWADAVAAIGIVIVCRGLDAVLSVAFFGVTGLTPQPTIGTPDVLLLVVSAIGVCLVSPVLEEIMFRGVMQRRLSAELTPRTRFLAVLVTAFAFALMHLAISTPASSVAGFEVFVTTFVLGLLTGTLVAMTGRIGGAVLAHVLFNTVAVVLTWPR</sequence>
<feature type="transmembrane region" description="Helical" evidence="1">
    <location>
        <begin position="167"/>
        <end position="186"/>
    </location>
</feature>
<evidence type="ECO:0000313" key="3">
    <source>
        <dbReference type="EMBL" id="MEK0171993.1"/>
    </source>
</evidence>
<evidence type="ECO:0000256" key="1">
    <source>
        <dbReference type="SAM" id="Phobius"/>
    </source>
</evidence>
<dbReference type="PANTHER" id="PTHR36435:SF1">
    <property type="entry name" value="CAAX AMINO TERMINAL PROTEASE FAMILY PROTEIN"/>
    <property type="match status" value="1"/>
</dbReference>
<feature type="transmembrane region" description="Helical" evidence="1">
    <location>
        <begin position="20"/>
        <end position="41"/>
    </location>
</feature>
<dbReference type="Pfam" id="PF02517">
    <property type="entry name" value="Rce1-like"/>
    <property type="match status" value="1"/>
</dbReference>
<feature type="transmembrane region" description="Helical" evidence="1">
    <location>
        <begin position="192"/>
        <end position="214"/>
    </location>
</feature>
<feature type="transmembrane region" description="Helical" evidence="1">
    <location>
        <begin position="53"/>
        <end position="72"/>
    </location>
</feature>
<accession>A0ABU8YBW6</accession>
<evidence type="ECO:0000313" key="4">
    <source>
        <dbReference type="Proteomes" id="UP001370299"/>
    </source>
</evidence>
<feature type="transmembrane region" description="Helical" evidence="1">
    <location>
        <begin position="92"/>
        <end position="117"/>
    </location>
</feature>
<proteinExistence type="predicted"/>
<keyword evidence="4" id="KW-1185">Reference proteome</keyword>
<protein>
    <submittedName>
        <fullName evidence="3">Type II CAAX endopeptidase family protein</fullName>
    </submittedName>
</protein>
<dbReference type="InterPro" id="IPR052710">
    <property type="entry name" value="CAAX_protease"/>
</dbReference>
<dbReference type="PANTHER" id="PTHR36435">
    <property type="entry name" value="SLR1288 PROTEIN"/>
    <property type="match status" value="1"/>
</dbReference>
<keyword evidence="1" id="KW-0812">Transmembrane</keyword>
<dbReference type="InterPro" id="IPR003675">
    <property type="entry name" value="Rce1/LyrA-like_dom"/>
</dbReference>